<keyword evidence="3" id="KW-1185">Reference proteome</keyword>
<name>A0ABS1C399_9BACT</name>
<accession>A0ABS1C399</accession>
<feature type="domain" description="Lipocalin-like" evidence="1">
    <location>
        <begin position="47"/>
        <end position="141"/>
    </location>
</feature>
<dbReference type="Proteomes" id="UP000644147">
    <property type="component" value="Unassembled WGS sequence"/>
</dbReference>
<evidence type="ECO:0000259" key="1">
    <source>
        <dbReference type="Pfam" id="PF13648"/>
    </source>
</evidence>
<dbReference type="RefSeq" id="WP_200506640.1">
    <property type="nucleotide sequence ID" value="NZ_JAEHFX010000006.1"/>
</dbReference>
<sequence length="162" mass="17902">MVRESTVYLFAAALLFSACKKDEPVKPEPAATEISAQEKISGNASKSWVLTSWTTKEQFGVITNSYLTLDSCEMDDEYTFYANKTFLRTDGKLACNPGSNTIHLSAATWELQKNNTELKFNTFGGGSVFKIKSLSNTTLVLNLPLLILDNDTISTTYTFTAK</sequence>
<comment type="caution">
    <text evidence="2">The sequence shown here is derived from an EMBL/GenBank/DDBJ whole genome shotgun (WGS) entry which is preliminary data.</text>
</comment>
<reference evidence="2 3" key="1">
    <citation type="submission" date="2020-12" db="EMBL/GenBank/DDBJ databases">
        <title>Bacterial novel species Adhaeribacter sp. BT258 isolated from soil.</title>
        <authorList>
            <person name="Jung H.-Y."/>
        </authorList>
    </citation>
    <scope>NUCLEOTIDE SEQUENCE [LARGE SCALE GENOMIC DNA]</scope>
    <source>
        <strain evidence="2 3">BT258</strain>
    </source>
</reference>
<evidence type="ECO:0000313" key="3">
    <source>
        <dbReference type="Proteomes" id="UP000644147"/>
    </source>
</evidence>
<dbReference type="PROSITE" id="PS51257">
    <property type="entry name" value="PROKAR_LIPOPROTEIN"/>
    <property type="match status" value="1"/>
</dbReference>
<organism evidence="2 3">
    <name type="scientific">Adhaeribacter terrigena</name>
    <dbReference type="NCBI Taxonomy" id="2793070"/>
    <lineage>
        <taxon>Bacteria</taxon>
        <taxon>Pseudomonadati</taxon>
        <taxon>Bacteroidota</taxon>
        <taxon>Cytophagia</taxon>
        <taxon>Cytophagales</taxon>
        <taxon>Hymenobacteraceae</taxon>
        <taxon>Adhaeribacter</taxon>
    </lineage>
</organism>
<dbReference type="Pfam" id="PF13648">
    <property type="entry name" value="Lipocalin_4"/>
    <property type="match status" value="1"/>
</dbReference>
<gene>
    <name evidence="2" type="ORF">I5M27_12805</name>
</gene>
<dbReference type="InterPro" id="IPR024311">
    <property type="entry name" value="Lipocalin-like"/>
</dbReference>
<protein>
    <submittedName>
        <fullName evidence="2">Lipocalin family protein</fullName>
    </submittedName>
</protein>
<evidence type="ECO:0000313" key="2">
    <source>
        <dbReference type="EMBL" id="MBK0403872.1"/>
    </source>
</evidence>
<dbReference type="EMBL" id="JAEHFX010000006">
    <property type="protein sequence ID" value="MBK0403872.1"/>
    <property type="molecule type" value="Genomic_DNA"/>
</dbReference>
<proteinExistence type="predicted"/>